<evidence type="ECO:0000313" key="9">
    <source>
        <dbReference type="Proteomes" id="UP001236652"/>
    </source>
</evidence>
<dbReference type="InterPro" id="IPR032808">
    <property type="entry name" value="DoxX"/>
</dbReference>
<comment type="subcellular location">
    <subcellularLocation>
        <location evidence="1">Cell membrane</location>
        <topology evidence="1">Multi-pass membrane protein</topology>
    </subcellularLocation>
</comment>
<dbReference type="RefSeq" id="WP_231417000.1">
    <property type="nucleotide sequence ID" value="NZ_CP126446.1"/>
</dbReference>
<keyword evidence="9" id="KW-1185">Reference proteome</keyword>
<dbReference type="EMBL" id="CP126446">
    <property type="protein sequence ID" value="WIF96734.1"/>
    <property type="molecule type" value="Genomic_DNA"/>
</dbReference>
<organism evidence="8 9">
    <name type="scientific">Pontibacillus chungwhensis</name>
    <dbReference type="NCBI Taxonomy" id="265426"/>
    <lineage>
        <taxon>Bacteria</taxon>
        <taxon>Bacillati</taxon>
        <taxon>Bacillota</taxon>
        <taxon>Bacilli</taxon>
        <taxon>Bacillales</taxon>
        <taxon>Bacillaceae</taxon>
        <taxon>Pontibacillus</taxon>
    </lineage>
</organism>
<accession>A0ABY8UW44</accession>
<evidence type="ECO:0000256" key="3">
    <source>
        <dbReference type="ARBA" id="ARBA00022475"/>
    </source>
</evidence>
<evidence type="ECO:0000256" key="5">
    <source>
        <dbReference type="ARBA" id="ARBA00022989"/>
    </source>
</evidence>
<reference evidence="8 9" key="1">
    <citation type="submission" date="2023-05" db="EMBL/GenBank/DDBJ databases">
        <title>Comparative genomics reveals the evidence of polycyclic aromatic hydrocarbons degradation in moderately halophilic genus Pontibacillus.</title>
        <authorList>
            <person name="Yang H."/>
            <person name="Qian Z."/>
        </authorList>
    </citation>
    <scope>NUCLEOTIDE SEQUENCE [LARGE SCALE GENOMIC DNA]</scope>
    <source>
        <strain evidence="9">HN14</strain>
    </source>
</reference>
<dbReference type="InterPro" id="IPR051907">
    <property type="entry name" value="DoxX-like_oxidoreductase"/>
</dbReference>
<feature type="transmembrane region" description="Helical" evidence="7">
    <location>
        <begin position="60"/>
        <end position="85"/>
    </location>
</feature>
<evidence type="ECO:0000313" key="8">
    <source>
        <dbReference type="EMBL" id="WIF96734.1"/>
    </source>
</evidence>
<feature type="transmembrane region" description="Helical" evidence="7">
    <location>
        <begin position="6"/>
        <end position="25"/>
    </location>
</feature>
<evidence type="ECO:0000256" key="6">
    <source>
        <dbReference type="ARBA" id="ARBA00023136"/>
    </source>
</evidence>
<dbReference type="PANTHER" id="PTHR33452">
    <property type="entry name" value="OXIDOREDUCTASE CATD-RELATED"/>
    <property type="match status" value="1"/>
</dbReference>
<feature type="transmembrane region" description="Helical" evidence="7">
    <location>
        <begin position="92"/>
        <end position="111"/>
    </location>
</feature>
<protein>
    <submittedName>
        <fullName evidence="8">DoxX family protein</fullName>
    </submittedName>
</protein>
<keyword evidence="5 7" id="KW-1133">Transmembrane helix</keyword>
<sequence>MDEKIGWGLFLGRLVLGVIMVAHGCQKLGHMEDAVQLFHRMGQPAWLAYVTAIIETGGGLLLVVGLFVVPAAMLLGLTMIGAIVLVHLPQGLIGGFEFPLALLGISMILAMTGSDKLSLAEIFKNRKET</sequence>
<keyword evidence="4 7" id="KW-0812">Transmembrane</keyword>
<gene>
    <name evidence="8" type="ORF">QNI29_13350</name>
</gene>
<evidence type="ECO:0000256" key="2">
    <source>
        <dbReference type="ARBA" id="ARBA00006679"/>
    </source>
</evidence>
<keyword evidence="3" id="KW-1003">Cell membrane</keyword>
<feature type="transmembrane region" description="Helical" evidence="7">
    <location>
        <begin position="37"/>
        <end position="54"/>
    </location>
</feature>
<name>A0ABY8UW44_9BACI</name>
<comment type="similarity">
    <text evidence="2">Belongs to the DoxX family.</text>
</comment>
<proteinExistence type="inferred from homology"/>
<keyword evidence="6 7" id="KW-0472">Membrane</keyword>
<dbReference type="Pfam" id="PF07681">
    <property type="entry name" value="DoxX"/>
    <property type="match status" value="1"/>
</dbReference>
<evidence type="ECO:0000256" key="1">
    <source>
        <dbReference type="ARBA" id="ARBA00004651"/>
    </source>
</evidence>
<evidence type="ECO:0000256" key="7">
    <source>
        <dbReference type="SAM" id="Phobius"/>
    </source>
</evidence>
<dbReference type="PANTHER" id="PTHR33452:SF1">
    <property type="entry name" value="INNER MEMBRANE PROTEIN YPHA-RELATED"/>
    <property type="match status" value="1"/>
</dbReference>
<dbReference type="Proteomes" id="UP001236652">
    <property type="component" value="Chromosome"/>
</dbReference>
<evidence type="ECO:0000256" key="4">
    <source>
        <dbReference type="ARBA" id="ARBA00022692"/>
    </source>
</evidence>